<keyword evidence="3" id="KW-1185">Reference proteome</keyword>
<gene>
    <name evidence="2" type="ORF">RUM4293_03381</name>
</gene>
<evidence type="ECO:0000313" key="2">
    <source>
        <dbReference type="EMBL" id="CUH44479.1"/>
    </source>
</evidence>
<dbReference type="Proteomes" id="UP000050786">
    <property type="component" value="Unassembled WGS sequence"/>
</dbReference>
<protein>
    <submittedName>
        <fullName evidence="2">Uncharacterized protein</fullName>
    </submittedName>
</protein>
<name>A0A0P1ES63_9RHOB</name>
<accession>A0A0P1ES63</accession>
<organism evidence="2 3">
    <name type="scientific">Ruegeria atlantica</name>
    <dbReference type="NCBI Taxonomy" id="81569"/>
    <lineage>
        <taxon>Bacteria</taxon>
        <taxon>Pseudomonadati</taxon>
        <taxon>Pseudomonadota</taxon>
        <taxon>Alphaproteobacteria</taxon>
        <taxon>Rhodobacterales</taxon>
        <taxon>Roseobacteraceae</taxon>
        <taxon>Ruegeria</taxon>
    </lineage>
</organism>
<feature type="compositionally biased region" description="Polar residues" evidence="1">
    <location>
        <begin position="72"/>
        <end position="83"/>
    </location>
</feature>
<evidence type="ECO:0000313" key="3">
    <source>
        <dbReference type="Proteomes" id="UP000050786"/>
    </source>
</evidence>
<feature type="region of interest" description="Disordered" evidence="1">
    <location>
        <begin position="62"/>
        <end position="83"/>
    </location>
</feature>
<proteinExistence type="predicted"/>
<dbReference type="EMBL" id="CYPS01000046">
    <property type="protein sequence ID" value="CUH44479.1"/>
    <property type="molecule type" value="Genomic_DNA"/>
</dbReference>
<reference evidence="3" key="1">
    <citation type="submission" date="2015-09" db="EMBL/GenBank/DDBJ databases">
        <authorList>
            <person name="Rodrigo-Torres L."/>
            <person name="Arahal D.R."/>
        </authorList>
    </citation>
    <scope>NUCLEOTIDE SEQUENCE [LARGE SCALE GENOMIC DNA]</scope>
    <source>
        <strain evidence="3">CECT 4293</strain>
    </source>
</reference>
<dbReference type="AlphaFoldDB" id="A0A0P1ES63"/>
<sequence length="103" mass="12038">MIDTDNLLITLESERRGMDQLNRDMETEWTKPVLGVSPYEPYAVCARMICETFENLTDHRKGRFARRKQSSDRNTQMTGLSQKRSLYAVPTEHRFRITLEPGT</sequence>
<evidence type="ECO:0000256" key="1">
    <source>
        <dbReference type="SAM" id="MobiDB-lite"/>
    </source>
</evidence>